<comment type="cofactor">
    <cofactor evidence="1">
        <name>Mg(2+)</name>
        <dbReference type="ChEBI" id="CHEBI:18420"/>
    </cofactor>
</comment>
<dbReference type="InterPro" id="IPR043128">
    <property type="entry name" value="Rev_trsase/Diguanyl_cyclase"/>
</dbReference>
<dbReference type="FunFam" id="3.30.70.270:FF:000001">
    <property type="entry name" value="Diguanylate cyclase domain protein"/>
    <property type="match status" value="1"/>
</dbReference>
<dbReference type="SUPFAM" id="SSF55073">
    <property type="entry name" value="Nucleotide cyclase"/>
    <property type="match status" value="1"/>
</dbReference>
<evidence type="ECO:0000313" key="5">
    <source>
        <dbReference type="EMBL" id="MCP1675145.1"/>
    </source>
</evidence>
<dbReference type="AlphaFoldDB" id="A0AAE3G3J5"/>
<evidence type="ECO:0000259" key="2">
    <source>
        <dbReference type="PROSITE" id="PS50112"/>
    </source>
</evidence>
<evidence type="ECO:0000256" key="1">
    <source>
        <dbReference type="ARBA" id="ARBA00001946"/>
    </source>
</evidence>
<dbReference type="InterPro" id="IPR035965">
    <property type="entry name" value="PAS-like_dom_sf"/>
</dbReference>
<dbReference type="PROSITE" id="PS50112">
    <property type="entry name" value="PAS"/>
    <property type="match status" value="1"/>
</dbReference>
<dbReference type="Pfam" id="PF13426">
    <property type="entry name" value="PAS_9"/>
    <property type="match status" value="1"/>
</dbReference>
<dbReference type="GO" id="GO:0003824">
    <property type="term" value="F:catalytic activity"/>
    <property type="evidence" value="ECO:0007669"/>
    <property type="project" value="UniProtKB-ARBA"/>
</dbReference>
<protein>
    <submittedName>
        <fullName evidence="5">Diguanylate cyclase (GGDEF)-like protein/PAS domain S-box-containing protein</fullName>
    </submittedName>
</protein>
<dbReference type="NCBIfam" id="TIGR00254">
    <property type="entry name" value="GGDEF"/>
    <property type="match status" value="1"/>
</dbReference>
<dbReference type="Pfam" id="PF00990">
    <property type="entry name" value="GGDEF"/>
    <property type="match status" value="1"/>
</dbReference>
<dbReference type="Proteomes" id="UP001205843">
    <property type="component" value="Unassembled WGS sequence"/>
</dbReference>
<dbReference type="PANTHER" id="PTHR46663:SF3">
    <property type="entry name" value="SLL0267 PROTEIN"/>
    <property type="match status" value="1"/>
</dbReference>
<dbReference type="RefSeq" id="WP_253478148.1">
    <property type="nucleotide sequence ID" value="NZ_JALJXV010000005.1"/>
</dbReference>
<dbReference type="PANTHER" id="PTHR46663">
    <property type="entry name" value="DIGUANYLATE CYCLASE DGCT-RELATED"/>
    <property type="match status" value="1"/>
</dbReference>
<dbReference type="CDD" id="cd00130">
    <property type="entry name" value="PAS"/>
    <property type="match status" value="1"/>
</dbReference>
<dbReference type="Gene3D" id="3.30.450.20">
    <property type="entry name" value="PAS domain"/>
    <property type="match status" value="1"/>
</dbReference>
<feature type="domain" description="PAS" evidence="2">
    <location>
        <begin position="17"/>
        <end position="58"/>
    </location>
</feature>
<comment type="caution">
    <text evidence="5">The sequence shown here is derived from an EMBL/GenBank/DDBJ whole genome shotgun (WGS) entry which is preliminary data.</text>
</comment>
<organism evidence="5 6">
    <name type="scientific">Natronocella acetinitrilica</name>
    <dbReference type="NCBI Taxonomy" id="414046"/>
    <lineage>
        <taxon>Bacteria</taxon>
        <taxon>Pseudomonadati</taxon>
        <taxon>Pseudomonadota</taxon>
        <taxon>Gammaproteobacteria</taxon>
        <taxon>Chromatiales</taxon>
        <taxon>Ectothiorhodospiraceae</taxon>
        <taxon>Natronocella</taxon>
    </lineage>
</organism>
<dbReference type="InterPro" id="IPR000014">
    <property type="entry name" value="PAS"/>
</dbReference>
<name>A0AAE3G3J5_9GAMM</name>
<dbReference type="SUPFAM" id="SSF55785">
    <property type="entry name" value="PYP-like sensor domain (PAS domain)"/>
    <property type="match status" value="1"/>
</dbReference>
<dbReference type="InterPro" id="IPR000160">
    <property type="entry name" value="GGDEF_dom"/>
</dbReference>
<dbReference type="InterPro" id="IPR000700">
    <property type="entry name" value="PAS-assoc_C"/>
</dbReference>
<evidence type="ECO:0000259" key="3">
    <source>
        <dbReference type="PROSITE" id="PS50113"/>
    </source>
</evidence>
<accession>A0AAE3G3J5</accession>
<dbReference type="InterPro" id="IPR029787">
    <property type="entry name" value="Nucleotide_cyclase"/>
</dbReference>
<dbReference type="InterPro" id="IPR052163">
    <property type="entry name" value="DGC-Regulatory_Protein"/>
</dbReference>
<evidence type="ECO:0000313" key="6">
    <source>
        <dbReference type="Proteomes" id="UP001205843"/>
    </source>
</evidence>
<dbReference type="CDD" id="cd01949">
    <property type="entry name" value="GGDEF"/>
    <property type="match status" value="1"/>
</dbReference>
<dbReference type="SMART" id="SM00267">
    <property type="entry name" value="GGDEF"/>
    <property type="match status" value="1"/>
</dbReference>
<dbReference type="NCBIfam" id="TIGR00229">
    <property type="entry name" value="sensory_box"/>
    <property type="match status" value="1"/>
</dbReference>
<feature type="domain" description="GGDEF" evidence="4">
    <location>
        <begin position="169"/>
        <end position="301"/>
    </location>
</feature>
<evidence type="ECO:0000259" key="4">
    <source>
        <dbReference type="PROSITE" id="PS50887"/>
    </source>
</evidence>
<dbReference type="Gene3D" id="3.30.70.270">
    <property type="match status" value="1"/>
</dbReference>
<proteinExistence type="predicted"/>
<keyword evidence="6" id="KW-1185">Reference proteome</keyword>
<reference evidence="5" key="1">
    <citation type="submission" date="2022-03" db="EMBL/GenBank/DDBJ databases">
        <title>Genomic Encyclopedia of Type Strains, Phase III (KMG-III): the genomes of soil and plant-associated and newly described type strains.</title>
        <authorList>
            <person name="Whitman W."/>
        </authorList>
    </citation>
    <scope>NUCLEOTIDE SEQUENCE</scope>
    <source>
        <strain evidence="5">ANL 6-2</strain>
    </source>
</reference>
<gene>
    <name evidence="5" type="ORF">J2T57_002293</name>
</gene>
<dbReference type="EMBL" id="JALJXV010000005">
    <property type="protein sequence ID" value="MCP1675145.1"/>
    <property type="molecule type" value="Genomic_DNA"/>
</dbReference>
<dbReference type="PROSITE" id="PS50887">
    <property type="entry name" value="GGDEF"/>
    <property type="match status" value="1"/>
</dbReference>
<dbReference type="PROSITE" id="PS50113">
    <property type="entry name" value="PAC"/>
    <property type="match status" value="1"/>
</dbReference>
<feature type="domain" description="PAC" evidence="3">
    <location>
        <begin position="85"/>
        <end position="137"/>
    </location>
</feature>
<sequence length="301" mass="34088">MTSEPPLPATLPTGLAERILQRTIEAVTISDAAIRVLWVNDAFTRLTGYSLDEMRGNNFRVLRSGHHDPGFYKHIEACIQRDGVWEGEIWRRRKNGEIFPAMLTITGLRDPDGAITHYVDFFNDLGNFKNHQQRIEYLVNHDALTGLPNRNALQERLENAVSRARRNNTQLALLFVDLDRFKRINDEHGHLFGDHVLREMAERLRQNVREMDTVARLGGDEFIILLEDVTSHDDARVVAGAILAGFDQPLLVNNVPTPISVSVGVSLFPRDATTVEHLINRSDAAMYAAKRAGRNRICFTE</sequence>